<gene>
    <name evidence="1" type="ORF">Tb04.30K5.10</name>
</gene>
<reference evidence="1" key="2">
    <citation type="submission" date="2002-04" db="EMBL/GenBank/DDBJ databases">
        <authorList>
            <person name="El-Sayed N.M."/>
            <person name="Khalak H."/>
            <person name="Adams M.D."/>
        </authorList>
    </citation>
    <scope>NUCLEOTIDE SEQUENCE</scope>
    <source>
        <strain evidence="1">GUTat10.1</strain>
    </source>
</reference>
<dbReference type="AlphaFoldDB" id="Q581P8"/>
<organism evidence="1">
    <name type="scientific">Trypanosoma brucei</name>
    <dbReference type="NCBI Taxonomy" id="5691"/>
    <lineage>
        <taxon>Eukaryota</taxon>
        <taxon>Discoba</taxon>
        <taxon>Euglenozoa</taxon>
        <taxon>Kinetoplastea</taxon>
        <taxon>Metakinetoplastina</taxon>
        <taxon>Trypanosomatida</taxon>
        <taxon>Trypanosomatidae</taxon>
        <taxon>Trypanosoma</taxon>
    </lineage>
</organism>
<proteinExistence type="predicted"/>
<sequence>MGEEGFICTVGEQNDAINKRRVNESFEVCVCVCVRVYIVERKSEEEFEHGQPIRPPTVI</sequence>
<reference evidence="1" key="3">
    <citation type="submission" date="2005-04" db="EMBL/GenBank/DDBJ databases">
        <authorList>
            <person name="Haas B."/>
            <person name="Blandin G."/>
            <person name="El-Sayed N."/>
        </authorList>
    </citation>
    <scope>NUCLEOTIDE SEQUENCE</scope>
    <source>
        <strain evidence="1">GUTat10.1</strain>
    </source>
</reference>
<dbReference type="EMBL" id="AC091781">
    <property type="protein sequence ID" value="AAX80055.1"/>
    <property type="molecule type" value="Genomic_DNA"/>
</dbReference>
<name>Q581P8_9TRYP</name>
<accession>Q581P8</accession>
<protein>
    <submittedName>
        <fullName evidence="1">Uncharacterized protein</fullName>
    </submittedName>
</protein>
<reference evidence="1" key="1">
    <citation type="submission" date="2001-06" db="EMBL/GenBank/DDBJ databases">
        <authorList>
            <person name="Ghedin E."/>
            <person name="Blandin G."/>
            <person name="Bartholomeu D."/>
            <person name="Caler E."/>
            <person name="Haas B."/>
            <person name="Hannick L."/>
            <person name="Shallom J."/>
            <person name="Hou L."/>
            <person name="Djikeng A."/>
            <person name="Feldblyum T."/>
            <person name="Hostetler J."/>
            <person name="Johnson J."/>
            <person name="Jones K."/>
            <person name="Koo H.L."/>
            <person name="Larkin C."/>
            <person name="Pai G."/>
            <person name="Peterson J."/>
            <person name="Khalak H.G."/>
            <person name="Salzberg S."/>
            <person name="Simpson A.J."/>
            <person name="Tallon L."/>
            <person name="Van Aken S."/>
            <person name="Wanless D."/>
            <person name="White O."/>
            <person name="Wortman J."/>
            <person name="Fraser C.M."/>
            <person name="El-Sayed N.M.A."/>
        </authorList>
    </citation>
    <scope>NUCLEOTIDE SEQUENCE</scope>
    <source>
        <strain evidence="1">GUTat10.1</strain>
    </source>
</reference>
<evidence type="ECO:0000313" key="1">
    <source>
        <dbReference type="EMBL" id="AAX80055.1"/>
    </source>
</evidence>